<reference evidence="2" key="2">
    <citation type="submission" date="2023-06" db="EMBL/GenBank/DDBJ databases">
        <authorList>
            <person name="Ma L."/>
            <person name="Liu K.-W."/>
            <person name="Li Z."/>
            <person name="Hsiao Y.-Y."/>
            <person name="Qi Y."/>
            <person name="Fu T."/>
            <person name="Tang G."/>
            <person name="Zhang D."/>
            <person name="Sun W.-H."/>
            <person name="Liu D.-K."/>
            <person name="Li Y."/>
            <person name="Chen G.-Z."/>
            <person name="Liu X.-D."/>
            <person name="Liao X.-Y."/>
            <person name="Jiang Y.-T."/>
            <person name="Yu X."/>
            <person name="Hao Y."/>
            <person name="Huang J."/>
            <person name="Zhao X.-W."/>
            <person name="Ke S."/>
            <person name="Chen Y.-Y."/>
            <person name="Wu W.-L."/>
            <person name="Hsu J.-L."/>
            <person name="Lin Y.-F."/>
            <person name="Huang M.-D."/>
            <person name="Li C.-Y."/>
            <person name="Huang L."/>
            <person name="Wang Z.-W."/>
            <person name="Zhao X."/>
            <person name="Zhong W.-Y."/>
            <person name="Peng D.-H."/>
            <person name="Ahmad S."/>
            <person name="Lan S."/>
            <person name="Zhang J.-S."/>
            <person name="Tsai W.-C."/>
            <person name="Van De Peer Y."/>
            <person name="Liu Z.-J."/>
        </authorList>
    </citation>
    <scope>NUCLEOTIDE SEQUENCE</scope>
    <source>
        <strain evidence="2">CP</strain>
        <tissue evidence="2">Leaves</tissue>
    </source>
</reference>
<proteinExistence type="predicted"/>
<sequence length="67" mass="7497">MADSNSSPGSPNENQISYTDAGLPSDNDGSIEELARKVQETLSLEKKHRFWETQPGTWRHKLSRGPN</sequence>
<comment type="caution">
    <text evidence="2">The sequence shown here is derived from an EMBL/GenBank/DDBJ whole genome shotgun (WGS) entry which is preliminary data.</text>
</comment>
<organism evidence="2 3">
    <name type="scientific">Acorus calamus</name>
    <name type="common">Sweet flag</name>
    <dbReference type="NCBI Taxonomy" id="4465"/>
    <lineage>
        <taxon>Eukaryota</taxon>
        <taxon>Viridiplantae</taxon>
        <taxon>Streptophyta</taxon>
        <taxon>Embryophyta</taxon>
        <taxon>Tracheophyta</taxon>
        <taxon>Spermatophyta</taxon>
        <taxon>Magnoliopsida</taxon>
        <taxon>Liliopsida</taxon>
        <taxon>Acoraceae</taxon>
        <taxon>Acorus</taxon>
    </lineage>
</organism>
<accession>A0AAV9F040</accession>
<evidence type="ECO:0000313" key="3">
    <source>
        <dbReference type="Proteomes" id="UP001180020"/>
    </source>
</evidence>
<feature type="compositionally biased region" description="Polar residues" evidence="1">
    <location>
        <begin position="1"/>
        <end position="18"/>
    </location>
</feature>
<gene>
    <name evidence="2" type="ORF">QJS10_CPB04g00367</name>
</gene>
<keyword evidence="3" id="KW-1185">Reference proteome</keyword>
<evidence type="ECO:0000256" key="1">
    <source>
        <dbReference type="SAM" id="MobiDB-lite"/>
    </source>
</evidence>
<dbReference type="Proteomes" id="UP001180020">
    <property type="component" value="Unassembled WGS sequence"/>
</dbReference>
<dbReference type="AlphaFoldDB" id="A0AAV9F040"/>
<evidence type="ECO:0000313" key="2">
    <source>
        <dbReference type="EMBL" id="KAK1319106.1"/>
    </source>
</evidence>
<name>A0AAV9F040_ACOCL</name>
<feature type="region of interest" description="Disordered" evidence="1">
    <location>
        <begin position="1"/>
        <end position="30"/>
    </location>
</feature>
<protein>
    <submittedName>
        <fullName evidence="2">Uncharacterized protein</fullName>
    </submittedName>
</protein>
<dbReference type="EMBL" id="JAUJYO010000004">
    <property type="protein sequence ID" value="KAK1319106.1"/>
    <property type="molecule type" value="Genomic_DNA"/>
</dbReference>
<reference evidence="2" key="1">
    <citation type="journal article" date="2023" name="Nat. Commun.">
        <title>Diploid and tetraploid genomes of Acorus and the evolution of monocots.</title>
        <authorList>
            <person name="Ma L."/>
            <person name="Liu K.W."/>
            <person name="Li Z."/>
            <person name="Hsiao Y.Y."/>
            <person name="Qi Y."/>
            <person name="Fu T."/>
            <person name="Tang G.D."/>
            <person name="Zhang D."/>
            <person name="Sun W.H."/>
            <person name="Liu D.K."/>
            <person name="Li Y."/>
            <person name="Chen G.Z."/>
            <person name="Liu X.D."/>
            <person name="Liao X.Y."/>
            <person name="Jiang Y.T."/>
            <person name="Yu X."/>
            <person name="Hao Y."/>
            <person name="Huang J."/>
            <person name="Zhao X.W."/>
            <person name="Ke S."/>
            <person name="Chen Y.Y."/>
            <person name="Wu W.L."/>
            <person name="Hsu J.L."/>
            <person name="Lin Y.F."/>
            <person name="Huang M.D."/>
            <person name="Li C.Y."/>
            <person name="Huang L."/>
            <person name="Wang Z.W."/>
            <person name="Zhao X."/>
            <person name="Zhong W.Y."/>
            <person name="Peng D.H."/>
            <person name="Ahmad S."/>
            <person name="Lan S."/>
            <person name="Zhang J.S."/>
            <person name="Tsai W.C."/>
            <person name="Van de Peer Y."/>
            <person name="Liu Z.J."/>
        </authorList>
    </citation>
    <scope>NUCLEOTIDE SEQUENCE</scope>
    <source>
        <strain evidence="2">CP</strain>
    </source>
</reference>